<accession>A0AAD2HXI9</accession>
<evidence type="ECO:0000313" key="3">
    <source>
        <dbReference type="Proteomes" id="UP001295794"/>
    </source>
</evidence>
<comment type="caution">
    <text evidence="2">The sequence shown here is derived from an EMBL/GenBank/DDBJ whole genome shotgun (WGS) entry which is preliminary data.</text>
</comment>
<feature type="region of interest" description="Disordered" evidence="1">
    <location>
        <begin position="55"/>
        <end position="78"/>
    </location>
</feature>
<organism evidence="2 3">
    <name type="scientific">Mycena citricolor</name>
    <dbReference type="NCBI Taxonomy" id="2018698"/>
    <lineage>
        <taxon>Eukaryota</taxon>
        <taxon>Fungi</taxon>
        <taxon>Dikarya</taxon>
        <taxon>Basidiomycota</taxon>
        <taxon>Agaricomycotina</taxon>
        <taxon>Agaricomycetes</taxon>
        <taxon>Agaricomycetidae</taxon>
        <taxon>Agaricales</taxon>
        <taxon>Marasmiineae</taxon>
        <taxon>Mycenaceae</taxon>
        <taxon>Mycena</taxon>
    </lineage>
</organism>
<proteinExistence type="predicted"/>
<sequence>MGRTIRGWSPILSSIEIIHPLPLPRTTMFTTRILILLAVAFLSFRAVIAAPVSSLAPSAGSTPSSISLPAAASTSNVAPKLSPAFWGRIEEPNRADYTR</sequence>
<evidence type="ECO:0000313" key="2">
    <source>
        <dbReference type="EMBL" id="CAK5282047.1"/>
    </source>
</evidence>
<gene>
    <name evidence="2" type="ORF">MYCIT1_LOCUS33488</name>
</gene>
<dbReference type="EMBL" id="CAVNYO010000446">
    <property type="protein sequence ID" value="CAK5282047.1"/>
    <property type="molecule type" value="Genomic_DNA"/>
</dbReference>
<dbReference type="AlphaFoldDB" id="A0AAD2HXI9"/>
<name>A0AAD2HXI9_9AGAR</name>
<keyword evidence="3" id="KW-1185">Reference proteome</keyword>
<protein>
    <submittedName>
        <fullName evidence="2">Uncharacterized protein</fullName>
    </submittedName>
</protein>
<dbReference type="Proteomes" id="UP001295794">
    <property type="component" value="Unassembled WGS sequence"/>
</dbReference>
<reference evidence="2" key="1">
    <citation type="submission" date="2023-11" db="EMBL/GenBank/DDBJ databases">
        <authorList>
            <person name="De Vega J J."/>
            <person name="De Vega J J."/>
        </authorList>
    </citation>
    <scope>NUCLEOTIDE SEQUENCE</scope>
</reference>
<evidence type="ECO:0000256" key="1">
    <source>
        <dbReference type="SAM" id="MobiDB-lite"/>
    </source>
</evidence>
<feature type="compositionally biased region" description="Polar residues" evidence="1">
    <location>
        <begin position="55"/>
        <end position="77"/>
    </location>
</feature>